<dbReference type="RefSeq" id="WP_068681403.1">
    <property type="nucleotide sequence ID" value="NZ_LYPA01000044.1"/>
</dbReference>
<feature type="domain" description="SLH" evidence="2">
    <location>
        <begin position="476"/>
        <end position="532"/>
    </location>
</feature>
<dbReference type="Pfam" id="PF00395">
    <property type="entry name" value="SLH"/>
    <property type="match status" value="3"/>
</dbReference>
<dbReference type="InterPro" id="IPR008965">
    <property type="entry name" value="CBM2/CBM3_carb-bd_dom_sf"/>
</dbReference>
<evidence type="ECO:0000313" key="3">
    <source>
        <dbReference type="EMBL" id="OBR66741.1"/>
    </source>
</evidence>
<dbReference type="Gene3D" id="1.20.1270.90">
    <property type="entry name" value="AF1782-like"/>
    <property type="match status" value="1"/>
</dbReference>
<evidence type="ECO:0000256" key="1">
    <source>
        <dbReference type="SAM" id="SignalP"/>
    </source>
</evidence>
<feature type="chain" id="PRO_5039308365" description="SLH domain-containing protein" evidence="1">
    <location>
        <begin position="23"/>
        <end position="532"/>
    </location>
</feature>
<dbReference type="PROSITE" id="PS51272">
    <property type="entry name" value="SLH"/>
    <property type="match status" value="3"/>
</dbReference>
<proteinExistence type="predicted"/>
<accession>A0A1A5YM80</accession>
<dbReference type="Proteomes" id="UP000092024">
    <property type="component" value="Unassembled WGS sequence"/>
</dbReference>
<dbReference type="EMBL" id="LYPA01000044">
    <property type="protein sequence ID" value="OBR66741.1"/>
    <property type="molecule type" value="Genomic_DNA"/>
</dbReference>
<feature type="signal peptide" evidence="1">
    <location>
        <begin position="1"/>
        <end position="22"/>
    </location>
</feature>
<reference evidence="3 4" key="1">
    <citation type="submission" date="2016-05" db="EMBL/GenBank/DDBJ databases">
        <title>Paenibacillus oryzae. sp. nov., isolated from the rice root.</title>
        <authorList>
            <person name="Zhang J."/>
            <person name="Zhang X."/>
        </authorList>
    </citation>
    <scope>NUCLEOTIDE SEQUENCE [LARGE SCALE GENOMIC DNA]</scope>
    <source>
        <strain evidence="3 4">1DrF-4</strain>
    </source>
</reference>
<dbReference type="AlphaFoldDB" id="A0A1A5YM80"/>
<feature type="domain" description="SLH" evidence="2">
    <location>
        <begin position="350"/>
        <end position="409"/>
    </location>
</feature>
<protein>
    <recommendedName>
        <fullName evidence="2">SLH domain-containing protein</fullName>
    </recommendedName>
</protein>
<name>A0A1A5YM80_9BACL</name>
<gene>
    <name evidence="3" type="ORF">A7K91_00210</name>
</gene>
<dbReference type="InterPro" id="IPR001119">
    <property type="entry name" value="SLH_dom"/>
</dbReference>
<dbReference type="OrthoDB" id="9997at2"/>
<dbReference type="Gene3D" id="2.60.40.680">
    <property type="match status" value="1"/>
</dbReference>
<organism evidence="3 4">
    <name type="scientific">Paenibacillus oryzae</name>
    <dbReference type="NCBI Taxonomy" id="1844972"/>
    <lineage>
        <taxon>Bacteria</taxon>
        <taxon>Bacillati</taxon>
        <taxon>Bacillota</taxon>
        <taxon>Bacilli</taxon>
        <taxon>Bacillales</taxon>
        <taxon>Paenibacillaceae</taxon>
        <taxon>Paenibacillus</taxon>
    </lineage>
</organism>
<feature type="domain" description="SLH" evidence="2">
    <location>
        <begin position="410"/>
        <end position="473"/>
    </location>
</feature>
<sequence length="532" mass="58665">MIKYLKSILCIMLLATVLPSYAFSANDAADLAYRVDIKVTDSSGSPKTSFEVGEEVFVQLSLSYTGAGRAPVYGIQGKLQFDSYVLKHTSVRMQNDILMNYSDGVINYIYLDMTAGGKADSMLQHLGTAVFQARNSGTFSFSLSNFILTNRDATPRYIEPVEDVQVIVGSGIKEASKSSLYEDIAAAKAYLASVTIADNPKTIYSPDFWFSTKSAQNLRHSIAEAEAVLDKENALDSEISAAIEKLGIAFSNFEGSKIIGPKRWAAPGNNIAAELKYSVKASVEGGNGRIADGFEVQTVRATTSATIRMIPDEGYETEYIFVNGEKFVGRDIYTIPEVSRDTTVVVTFSRKTPFTDIAHDDWFYSSVRYAYNKGLFTGTTETTFSPSGKMSRAMLATVLYRMENEPEVEFRDVFSDVQSDRWYSEPVIWANQSKIVNGKGKGIFAPNDSITREQIAVMLYRYAKGKGFNLDAESSSLIFKDADKISDFAKESITWAVAKGIMKGNSDLTLNPSGLATRAEVATMLQRFEELE</sequence>
<dbReference type="STRING" id="1844972.A7K91_00210"/>
<evidence type="ECO:0000313" key="4">
    <source>
        <dbReference type="Proteomes" id="UP000092024"/>
    </source>
</evidence>
<comment type="caution">
    <text evidence="3">The sequence shown here is derived from an EMBL/GenBank/DDBJ whole genome shotgun (WGS) entry which is preliminary data.</text>
</comment>
<evidence type="ECO:0000259" key="2">
    <source>
        <dbReference type="PROSITE" id="PS51272"/>
    </source>
</evidence>
<dbReference type="GO" id="GO:0030246">
    <property type="term" value="F:carbohydrate binding"/>
    <property type="evidence" value="ECO:0007669"/>
    <property type="project" value="InterPro"/>
</dbReference>
<keyword evidence="1" id="KW-0732">Signal</keyword>
<keyword evidence="4" id="KW-1185">Reference proteome</keyword>
<dbReference type="SUPFAM" id="SSF49384">
    <property type="entry name" value="Carbohydrate-binding domain"/>
    <property type="match status" value="1"/>
</dbReference>